<dbReference type="EMBL" id="CABIKO010000029">
    <property type="protein sequence ID" value="VVA18335.1"/>
    <property type="molecule type" value="Genomic_DNA"/>
</dbReference>
<dbReference type="InParanoid" id="A0A5E4ERI9"/>
<evidence type="ECO:0000313" key="3">
    <source>
        <dbReference type="Proteomes" id="UP000327085"/>
    </source>
</evidence>
<name>A0A5E4ERI9_PRUDU</name>
<feature type="domain" description="DUF7788" evidence="1">
    <location>
        <begin position="1"/>
        <end position="121"/>
    </location>
</feature>
<dbReference type="PANTHER" id="PTHR31373">
    <property type="entry name" value="OS06G0652100 PROTEIN"/>
    <property type="match status" value="1"/>
</dbReference>
<dbReference type="OMA" id="MRNIECA"/>
<dbReference type="AlphaFoldDB" id="A0A5E4ERI9"/>
<dbReference type="PANTHER" id="PTHR31373:SF17">
    <property type="entry name" value="OS06G0652100 PROTEIN"/>
    <property type="match status" value="1"/>
</dbReference>
<reference evidence="3" key="1">
    <citation type="journal article" date="2020" name="Plant J.">
        <title>Transposons played a major role in the diversification between the closely related almond and peach genomes: results from the almond genome sequence.</title>
        <authorList>
            <person name="Alioto T."/>
            <person name="Alexiou K.G."/>
            <person name="Bardil A."/>
            <person name="Barteri F."/>
            <person name="Castanera R."/>
            <person name="Cruz F."/>
            <person name="Dhingra A."/>
            <person name="Duval H."/>
            <person name="Fernandez I Marti A."/>
            <person name="Frias L."/>
            <person name="Galan B."/>
            <person name="Garcia J.L."/>
            <person name="Howad W."/>
            <person name="Gomez-Garrido J."/>
            <person name="Gut M."/>
            <person name="Julca I."/>
            <person name="Morata J."/>
            <person name="Puigdomenech P."/>
            <person name="Ribeca P."/>
            <person name="Rubio Cabetas M.J."/>
            <person name="Vlasova A."/>
            <person name="Wirthensohn M."/>
            <person name="Garcia-Mas J."/>
            <person name="Gabaldon T."/>
            <person name="Casacuberta J.M."/>
            <person name="Arus P."/>
        </authorList>
    </citation>
    <scope>NUCLEOTIDE SEQUENCE [LARGE SCALE GENOMIC DNA]</scope>
    <source>
        <strain evidence="3">cv. Texas</strain>
    </source>
</reference>
<dbReference type="InterPro" id="IPR011205">
    <property type="entry name" value="UCP015417_vWA"/>
</dbReference>
<protein>
    <submittedName>
        <fullName evidence="2">PREDICTED: LOW QUALITY PROTEIN</fullName>
    </submittedName>
</protein>
<gene>
    <name evidence="2" type="ORF">ALMOND_2B030645</name>
</gene>
<accession>A0A5E4ERI9</accession>
<dbReference type="Proteomes" id="UP000327085">
    <property type="component" value="Chromosome 8"/>
</dbReference>
<evidence type="ECO:0000313" key="2">
    <source>
        <dbReference type="EMBL" id="VVA18335.1"/>
    </source>
</evidence>
<dbReference type="Gramene" id="VVA18335">
    <property type="protein sequence ID" value="VVA18335"/>
    <property type="gene ID" value="Prudul26B030645"/>
</dbReference>
<sequence>MRNIECAEKVDFSKIYSRVLQIAMTQKLSNAKMPKSIFVFAYKEFDKASKNDWALDYKDAWNNYKKRGYATVPQLVFWNLIKDSVAALEVIGSPVKFHNAGIIITGFSNTLLRLRLTPNAEDVMKWAVSTEELRSLFIMD</sequence>
<proteinExistence type="predicted"/>
<organism evidence="2 3">
    <name type="scientific">Prunus dulcis</name>
    <name type="common">Almond</name>
    <name type="synonym">Amygdalus dulcis</name>
    <dbReference type="NCBI Taxonomy" id="3755"/>
    <lineage>
        <taxon>Eukaryota</taxon>
        <taxon>Viridiplantae</taxon>
        <taxon>Streptophyta</taxon>
        <taxon>Embryophyta</taxon>
        <taxon>Tracheophyta</taxon>
        <taxon>Spermatophyta</taxon>
        <taxon>Magnoliopsida</taxon>
        <taxon>eudicotyledons</taxon>
        <taxon>Gunneridae</taxon>
        <taxon>Pentapetalae</taxon>
        <taxon>rosids</taxon>
        <taxon>fabids</taxon>
        <taxon>Rosales</taxon>
        <taxon>Rosaceae</taxon>
        <taxon>Amygdaloideae</taxon>
        <taxon>Amygdaleae</taxon>
        <taxon>Prunus</taxon>
    </lineage>
</organism>
<dbReference type="Pfam" id="PF25043">
    <property type="entry name" value="DUF7788"/>
    <property type="match status" value="1"/>
</dbReference>
<evidence type="ECO:0000259" key="1">
    <source>
        <dbReference type="Pfam" id="PF25043"/>
    </source>
</evidence>
<dbReference type="InterPro" id="IPR056690">
    <property type="entry name" value="DUF7788"/>
</dbReference>